<feature type="transmembrane region" description="Helical" evidence="1">
    <location>
        <begin position="163"/>
        <end position="182"/>
    </location>
</feature>
<reference evidence="2 3" key="1">
    <citation type="submission" date="2018-09" db="EMBL/GenBank/DDBJ databases">
        <title>Paenibacillus aracenensis nov. sp. isolated from a cave in southern Spain.</title>
        <authorList>
            <person name="Jurado V."/>
            <person name="Gutierrez-Patricio S."/>
            <person name="Gonzalez-Pimentel J.L."/>
            <person name="Miller A.Z."/>
            <person name="Laiz L."/>
            <person name="Saiz-Jimenez C."/>
        </authorList>
    </citation>
    <scope>NUCLEOTIDE SEQUENCE [LARGE SCALE GENOMIC DNA]</scope>
    <source>
        <strain evidence="2 3">DSM 22867</strain>
    </source>
</reference>
<protein>
    <recommendedName>
        <fullName evidence="4">Multi-tm2 domain protein</fullName>
    </recommendedName>
</protein>
<feature type="transmembrane region" description="Helical" evidence="1">
    <location>
        <begin position="6"/>
        <end position="23"/>
    </location>
</feature>
<dbReference type="RefSeq" id="WP_119600984.1">
    <property type="nucleotide sequence ID" value="NZ_QXQA01000011.1"/>
</dbReference>
<feature type="transmembrane region" description="Helical" evidence="1">
    <location>
        <begin position="240"/>
        <end position="256"/>
    </location>
</feature>
<gene>
    <name evidence="2" type="ORF">D3P08_17440</name>
</gene>
<dbReference type="Proteomes" id="UP000266482">
    <property type="component" value="Unassembled WGS sequence"/>
</dbReference>
<organism evidence="2 3">
    <name type="scientific">Paenibacillus nanensis</name>
    <dbReference type="NCBI Taxonomy" id="393251"/>
    <lineage>
        <taxon>Bacteria</taxon>
        <taxon>Bacillati</taxon>
        <taxon>Bacillota</taxon>
        <taxon>Bacilli</taxon>
        <taxon>Bacillales</taxon>
        <taxon>Paenibacillaceae</taxon>
        <taxon>Paenibacillus</taxon>
    </lineage>
</organism>
<keyword evidence="3" id="KW-1185">Reference proteome</keyword>
<dbReference type="OrthoDB" id="82335at2"/>
<proteinExistence type="predicted"/>
<feature type="transmembrane region" description="Helical" evidence="1">
    <location>
        <begin position="364"/>
        <end position="384"/>
    </location>
</feature>
<evidence type="ECO:0000313" key="3">
    <source>
        <dbReference type="Proteomes" id="UP000266482"/>
    </source>
</evidence>
<feature type="transmembrane region" description="Helical" evidence="1">
    <location>
        <begin position="30"/>
        <end position="48"/>
    </location>
</feature>
<feature type="transmembrane region" description="Helical" evidence="1">
    <location>
        <begin position="188"/>
        <end position="210"/>
    </location>
</feature>
<keyword evidence="1" id="KW-1133">Transmembrane helix</keyword>
<feature type="transmembrane region" description="Helical" evidence="1">
    <location>
        <begin position="284"/>
        <end position="303"/>
    </location>
</feature>
<feature type="transmembrane region" description="Helical" evidence="1">
    <location>
        <begin position="54"/>
        <end position="78"/>
    </location>
</feature>
<dbReference type="EMBL" id="QXQA01000011">
    <property type="protein sequence ID" value="RIX51251.1"/>
    <property type="molecule type" value="Genomic_DNA"/>
</dbReference>
<sequence>MNTKSPLVAFLLSFIPGAGHFYINRPVRGLLYMGGFFGSFLLACFALMTDGDEFGVFMLFVAALFGFVNMLDMIIALISGKPFAPAVPAAANGYQVPPHPEYATAASSFGGPFPYDTPPTGASYQANEAFAYQEQQNEKTRIILLSIIPGLGHMSLGLMQRGITFLVSFVGLFAIILFLSVIMNAGSLLVFMLALPVIWIYGIFDAASIVQKKHNGELLEDKSLFEGIEEHIASGQKNKVLTIALAIFPGAGHLYLGLQKRGLQLMGGFLLAIYIMDNMRLSLFLFLLPLFWCFAFFDALSQLSKFGRRQMFDEPVLSAVVPYQRWLGIGMIGFGIYFLVDRILMREVLRIFPEIYAQYMEYKYMLPTAIIAFVMIMVGLRMAFGGRSLFSAGMYPPRRDPFEDDERGAQG</sequence>
<evidence type="ECO:0008006" key="4">
    <source>
        <dbReference type="Google" id="ProtNLM"/>
    </source>
</evidence>
<evidence type="ECO:0000313" key="2">
    <source>
        <dbReference type="EMBL" id="RIX51251.1"/>
    </source>
</evidence>
<evidence type="ECO:0000256" key="1">
    <source>
        <dbReference type="SAM" id="Phobius"/>
    </source>
</evidence>
<keyword evidence="1" id="KW-0812">Transmembrane</keyword>
<comment type="caution">
    <text evidence="2">The sequence shown here is derived from an EMBL/GenBank/DDBJ whole genome shotgun (WGS) entry which is preliminary data.</text>
</comment>
<dbReference type="AlphaFoldDB" id="A0A3A1UUY2"/>
<keyword evidence="1" id="KW-0472">Membrane</keyword>
<accession>A0A3A1UUY2</accession>
<name>A0A3A1UUY2_9BACL</name>
<feature type="transmembrane region" description="Helical" evidence="1">
    <location>
        <begin position="323"/>
        <end position="344"/>
    </location>
</feature>